<dbReference type="Proteomes" id="UP001304895">
    <property type="component" value="Unassembled WGS sequence"/>
</dbReference>
<gene>
    <name evidence="2" type="ORF">BT67DRAFT_165873</name>
</gene>
<reference evidence="2" key="1">
    <citation type="journal article" date="2023" name="Mol. Phylogenet. Evol.">
        <title>Genome-scale phylogeny and comparative genomics of the fungal order Sordariales.</title>
        <authorList>
            <person name="Hensen N."/>
            <person name="Bonometti L."/>
            <person name="Westerberg I."/>
            <person name="Brannstrom I.O."/>
            <person name="Guillou S."/>
            <person name="Cros-Aarteil S."/>
            <person name="Calhoun S."/>
            <person name="Haridas S."/>
            <person name="Kuo A."/>
            <person name="Mondo S."/>
            <person name="Pangilinan J."/>
            <person name="Riley R."/>
            <person name="LaButti K."/>
            <person name="Andreopoulos B."/>
            <person name="Lipzen A."/>
            <person name="Chen C."/>
            <person name="Yan M."/>
            <person name="Daum C."/>
            <person name="Ng V."/>
            <person name="Clum A."/>
            <person name="Steindorff A."/>
            <person name="Ohm R.A."/>
            <person name="Martin F."/>
            <person name="Silar P."/>
            <person name="Natvig D.O."/>
            <person name="Lalanne C."/>
            <person name="Gautier V."/>
            <person name="Ament-Velasquez S.L."/>
            <person name="Kruys A."/>
            <person name="Hutchinson M.I."/>
            <person name="Powell A.J."/>
            <person name="Barry K."/>
            <person name="Miller A.N."/>
            <person name="Grigoriev I.V."/>
            <person name="Debuchy R."/>
            <person name="Gladieux P."/>
            <person name="Hiltunen Thoren M."/>
            <person name="Johannesson H."/>
        </authorList>
    </citation>
    <scope>NUCLEOTIDE SEQUENCE</scope>
    <source>
        <strain evidence="2">CBS 123565</strain>
    </source>
</reference>
<sequence>MPSMASSWPVSSHNTQTGYIRTARQSWQQPTTQLRATPITSTDVIVTDSPGTPAVSSPQPKLGAGLEPCNSTSPVPMIVSRAPLHGMASYPVCG</sequence>
<evidence type="ECO:0000313" key="3">
    <source>
        <dbReference type="Proteomes" id="UP001304895"/>
    </source>
</evidence>
<comment type="caution">
    <text evidence="2">The sequence shown here is derived from an EMBL/GenBank/DDBJ whole genome shotgun (WGS) entry which is preliminary data.</text>
</comment>
<dbReference type="AlphaFoldDB" id="A0AAN6UEM7"/>
<name>A0AAN6UEM7_9PEZI</name>
<reference evidence="2" key="2">
    <citation type="submission" date="2023-05" db="EMBL/GenBank/DDBJ databases">
        <authorList>
            <consortium name="Lawrence Berkeley National Laboratory"/>
            <person name="Steindorff A."/>
            <person name="Hensen N."/>
            <person name="Bonometti L."/>
            <person name="Westerberg I."/>
            <person name="Brannstrom I.O."/>
            <person name="Guillou S."/>
            <person name="Cros-Aarteil S."/>
            <person name="Calhoun S."/>
            <person name="Haridas S."/>
            <person name="Kuo A."/>
            <person name="Mondo S."/>
            <person name="Pangilinan J."/>
            <person name="Riley R."/>
            <person name="Labutti K."/>
            <person name="Andreopoulos B."/>
            <person name="Lipzen A."/>
            <person name="Chen C."/>
            <person name="Yanf M."/>
            <person name="Daum C."/>
            <person name="Ng V."/>
            <person name="Clum A."/>
            <person name="Ohm R."/>
            <person name="Martin F."/>
            <person name="Silar P."/>
            <person name="Natvig D."/>
            <person name="Lalanne C."/>
            <person name="Gautier V."/>
            <person name="Ament-Velasquez S.L."/>
            <person name="Kruys A."/>
            <person name="Hutchinson M.I."/>
            <person name="Powell A.J."/>
            <person name="Barry K."/>
            <person name="Miller A.N."/>
            <person name="Grigoriev I.V."/>
            <person name="Debuchy R."/>
            <person name="Gladieux P."/>
            <person name="Thoren M.H."/>
            <person name="Johannesson H."/>
        </authorList>
    </citation>
    <scope>NUCLEOTIDE SEQUENCE</scope>
    <source>
        <strain evidence="2">CBS 123565</strain>
    </source>
</reference>
<dbReference type="EMBL" id="MU853427">
    <property type="protein sequence ID" value="KAK4131216.1"/>
    <property type="molecule type" value="Genomic_DNA"/>
</dbReference>
<proteinExistence type="predicted"/>
<evidence type="ECO:0000313" key="2">
    <source>
        <dbReference type="EMBL" id="KAK4131216.1"/>
    </source>
</evidence>
<protein>
    <submittedName>
        <fullName evidence="2">Uncharacterized protein</fullName>
    </submittedName>
</protein>
<organism evidence="2 3">
    <name type="scientific">Trichocladium antarcticum</name>
    <dbReference type="NCBI Taxonomy" id="1450529"/>
    <lineage>
        <taxon>Eukaryota</taxon>
        <taxon>Fungi</taxon>
        <taxon>Dikarya</taxon>
        <taxon>Ascomycota</taxon>
        <taxon>Pezizomycotina</taxon>
        <taxon>Sordariomycetes</taxon>
        <taxon>Sordariomycetidae</taxon>
        <taxon>Sordariales</taxon>
        <taxon>Chaetomiaceae</taxon>
        <taxon>Trichocladium</taxon>
    </lineage>
</organism>
<accession>A0AAN6UEM7</accession>
<evidence type="ECO:0000256" key="1">
    <source>
        <dbReference type="SAM" id="MobiDB-lite"/>
    </source>
</evidence>
<feature type="region of interest" description="Disordered" evidence="1">
    <location>
        <begin position="45"/>
        <end position="68"/>
    </location>
</feature>
<keyword evidence="3" id="KW-1185">Reference proteome</keyword>